<proteinExistence type="inferred from homology"/>
<dbReference type="GO" id="GO:0016787">
    <property type="term" value="F:hydrolase activity"/>
    <property type="evidence" value="ECO:0007669"/>
    <property type="project" value="UniProtKB-KW"/>
</dbReference>
<dbReference type="Gene3D" id="3.40.50.1820">
    <property type="entry name" value="alpha/beta hydrolase"/>
    <property type="match status" value="1"/>
</dbReference>
<dbReference type="InterPro" id="IPR050300">
    <property type="entry name" value="GDXG_lipolytic_enzyme"/>
</dbReference>
<reference evidence="5 6" key="1">
    <citation type="submission" date="2019-03" db="EMBL/GenBank/DDBJ databases">
        <title>Draft genome of Gammaproteobacteria bacterium LSUCC0057, a member of the SAR92 clade.</title>
        <authorList>
            <person name="Lanclos V.C."/>
            <person name="Doiron C."/>
            <person name="Henson M.W."/>
            <person name="Thrash J.C."/>
        </authorList>
    </citation>
    <scope>NUCLEOTIDE SEQUENCE [LARGE SCALE GENOMIC DNA]</scope>
    <source>
        <strain evidence="5 6">LSUCC0057</strain>
    </source>
</reference>
<evidence type="ECO:0000313" key="6">
    <source>
        <dbReference type="Proteomes" id="UP000298133"/>
    </source>
</evidence>
<dbReference type="InterPro" id="IPR013094">
    <property type="entry name" value="AB_hydrolase_3"/>
</dbReference>
<dbReference type="SUPFAM" id="SSF53474">
    <property type="entry name" value="alpha/beta-Hydrolases"/>
    <property type="match status" value="1"/>
</dbReference>
<evidence type="ECO:0000313" key="5">
    <source>
        <dbReference type="EMBL" id="TFH67166.1"/>
    </source>
</evidence>
<accession>A0A4Y8UEA5</accession>
<evidence type="ECO:0000259" key="4">
    <source>
        <dbReference type="Pfam" id="PF07859"/>
    </source>
</evidence>
<dbReference type="AlphaFoldDB" id="A0A4Y8UEA5"/>
<sequence length="304" mass="32092">MGDPLGPPSVEIPELDSIPLGDLRLYFEGLAAAEPALSVYRLESLPAAGGVPARRVYWPTAEQGLPLVVFYHGGGWVIGSLDTHDSLARQLALTANCIVVSVDYRLAPEHKHPAAVDDAYAALQWVSEHADQLGGDADRLVVAGDSAGGNLAAVVAQLARDRAGPSIALQVLWYPVTSLAEMTGDSYRRFAAGPGLRATDMAWFKQQYLSVDSDPNCPTVSPLSAPDLADLPPAQVVTAGLDVLRDEGMTYAKRLAAAGVTVSHHNFEQEPHGFLSLGALSPTAEGSRQQVLEALAEQLTAPAD</sequence>
<dbReference type="InterPro" id="IPR033140">
    <property type="entry name" value="Lipase_GDXG_put_SER_AS"/>
</dbReference>
<name>A0A4Y8UEA5_9GAMM</name>
<evidence type="ECO:0000256" key="2">
    <source>
        <dbReference type="ARBA" id="ARBA00022801"/>
    </source>
</evidence>
<dbReference type="PANTHER" id="PTHR48081">
    <property type="entry name" value="AB HYDROLASE SUPERFAMILY PROTEIN C4A8.06C"/>
    <property type="match status" value="1"/>
</dbReference>
<dbReference type="Proteomes" id="UP000298133">
    <property type="component" value="Unassembled WGS sequence"/>
</dbReference>
<dbReference type="PANTHER" id="PTHR48081:SF8">
    <property type="entry name" value="ALPHA_BETA HYDROLASE FOLD-3 DOMAIN-CONTAINING PROTEIN-RELATED"/>
    <property type="match status" value="1"/>
</dbReference>
<dbReference type="PROSITE" id="PS01174">
    <property type="entry name" value="LIPASE_GDXG_SER"/>
    <property type="match status" value="1"/>
</dbReference>
<evidence type="ECO:0000256" key="3">
    <source>
        <dbReference type="PROSITE-ProRule" id="PRU10038"/>
    </source>
</evidence>
<comment type="caution">
    <text evidence="5">The sequence shown here is derived from an EMBL/GenBank/DDBJ whole genome shotgun (WGS) entry which is preliminary data.</text>
</comment>
<dbReference type="InterPro" id="IPR029058">
    <property type="entry name" value="AB_hydrolase_fold"/>
</dbReference>
<feature type="domain" description="Alpha/beta hydrolase fold-3" evidence="4">
    <location>
        <begin position="68"/>
        <end position="275"/>
    </location>
</feature>
<keyword evidence="6" id="KW-1185">Reference proteome</keyword>
<protein>
    <submittedName>
        <fullName evidence="5">Alpha/beta hydrolase</fullName>
    </submittedName>
</protein>
<feature type="active site" evidence="3">
    <location>
        <position position="146"/>
    </location>
</feature>
<gene>
    <name evidence="5" type="ORF">E3W66_09050</name>
</gene>
<dbReference type="FunFam" id="3.40.50.1820:FF:000089">
    <property type="entry name" value="Alpha/beta hydrolase"/>
    <property type="match status" value="1"/>
</dbReference>
<dbReference type="EMBL" id="SPIA01000004">
    <property type="protein sequence ID" value="TFH67166.1"/>
    <property type="molecule type" value="Genomic_DNA"/>
</dbReference>
<dbReference type="Pfam" id="PF07859">
    <property type="entry name" value="Abhydrolase_3"/>
    <property type="match status" value="1"/>
</dbReference>
<keyword evidence="2 5" id="KW-0378">Hydrolase</keyword>
<comment type="similarity">
    <text evidence="1">Belongs to the 'GDXG' lipolytic enzyme family.</text>
</comment>
<dbReference type="OrthoDB" id="9806180at2"/>
<organism evidence="5 6">
    <name type="scientific">Gammaproteobacteria bacterium LSUCC0057</name>
    <dbReference type="NCBI Taxonomy" id="2559237"/>
    <lineage>
        <taxon>Bacteria</taxon>
        <taxon>Pseudomonadati</taxon>
        <taxon>Pseudomonadota</taxon>
        <taxon>Gammaproteobacteria</taxon>
        <taxon>Cellvibrionales</taxon>
        <taxon>Porticoccaceae</taxon>
        <taxon>SAR92 clade</taxon>
    </lineage>
</organism>
<evidence type="ECO:0000256" key="1">
    <source>
        <dbReference type="ARBA" id="ARBA00010515"/>
    </source>
</evidence>